<dbReference type="EMBL" id="CP133614">
    <property type="protein sequence ID" value="WMV19566.1"/>
    <property type="molecule type" value="Genomic_DNA"/>
</dbReference>
<dbReference type="PROSITE" id="PS51722">
    <property type="entry name" value="G_TR_2"/>
    <property type="match status" value="1"/>
</dbReference>
<dbReference type="InterPro" id="IPR009000">
    <property type="entry name" value="Transl_B-barrel_sf"/>
</dbReference>
<dbReference type="FunFam" id="3.40.50.300:FF:000112">
    <property type="entry name" value="Eukaryotic translation initiation factor 5B"/>
    <property type="match status" value="1"/>
</dbReference>
<comment type="similarity">
    <text evidence="1">Belongs to the TRAFAC class translation factor GTPase superfamily. Classic translation factor GTPase family. IF-2 subfamily.</text>
</comment>
<dbReference type="PANTHER" id="PTHR43381:SF4">
    <property type="entry name" value="EUKARYOTIC TRANSLATION INITIATION FACTOR 5B"/>
    <property type="match status" value="1"/>
</dbReference>
<dbReference type="InterPro" id="IPR029459">
    <property type="entry name" value="EFTU-type"/>
</dbReference>
<keyword evidence="5" id="KW-0648">Protein biosynthesis</keyword>
<feature type="compositionally biased region" description="Acidic residues" evidence="8">
    <location>
        <begin position="596"/>
        <end position="613"/>
    </location>
</feature>
<reference evidence="10" key="1">
    <citation type="submission" date="2023-08" db="EMBL/GenBank/DDBJ databases">
        <title>A de novo genome assembly of Solanum verrucosum Schlechtendal, a Mexican diploid species geographically isolated from the other diploid A-genome species in potato relatives.</title>
        <authorList>
            <person name="Hosaka K."/>
        </authorList>
    </citation>
    <scope>NUCLEOTIDE SEQUENCE</scope>
    <source>
        <tissue evidence="10">Young leaves</tissue>
    </source>
</reference>
<dbReference type="Gene3D" id="3.40.50.300">
    <property type="entry name" value="P-loop containing nucleotide triphosphate hydrolases"/>
    <property type="match status" value="1"/>
</dbReference>
<feature type="region of interest" description="Disordered" evidence="8">
    <location>
        <begin position="595"/>
        <end position="643"/>
    </location>
</feature>
<dbReference type="NCBIfam" id="TIGR00231">
    <property type="entry name" value="small_GTP"/>
    <property type="match status" value="1"/>
</dbReference>
<name>A0AAF0THH3_SOLVR</name>
<dbReference type="InterPro" id="IPR027417">
    <property type="entry name" value="P-loop_NTPase"/>
</dbReference>
<organism evidence="10 11">
    <name type="scientific">Solanum verrucosum</name>
    <dbReference type="NCBI Taxonomy" id="315347"/>
    <lineage>
        <taxon>Eukaryota</taxon>
        <taxon>Viridiplantae</taxon>
        <taxon>Streptophyta</taxon>
        <taxon>Embryophyta</taxon>
        <taxon>Tracheophyta</taxon>
        <taxon>Spermatophyta</taxon>
        <taxon>Magnoliopsida</taxon>
        <taxon>eudicotyledons</taxon>
        <taxon>Gunneridae</taxon>
        <taxon>Pentapetalae</taxon>
        <taxon>asterids</taxon>
        <taxon>lamiids</taxon>
        <taxon>Solanales</taxon>
        <taxon>Solanaceae</taxon>
        <taxon>Solanoideae</taxon>
        <taxon>Solaneae</taxon>
        <taxon>Solanum</taxon>
    </lineage>
</organism>
<dbReference type="Proteomes" id="UP001234989">
    <property type="component" value="Chromosome 3"/>
</dbReference>
<accession>A0AAF0THH3</accession>
<gene>
    <name evidence="10" type="ORF">MTR67_012951</name>
</gene>
<dbReference type="Gene3D" id="2.40.30.10">
    <property type="entry name" value="Translation factors"/>
    <property type="match status" value="2"/>
</dbReference>
<evidence type="ECO:0000256" key="8">
    <source>
        <dbReference type="SAM" id="MobiDB-lite"/>
    </source>
</evidence>
<evidence type="ECO:0000259" key="9">
    <source>
        <dbReference type="PROSITE" id="PS51722"/>
    </source>
</evidence>
<feature type="region of interest" description="Disordered" evidence="8">
    <location>
        <begin position="1"/>
        <end position="145"/>
    </location>
</feature>
<dbReference type="InterPro" id="IPR000795">
    <property type="entry name" value="T_Tr_GTP-bd_dom"/>
</dbReference>
<feature type="domain" description="Tr-type G" evidence="9">
    <location>
        <begin position="719"/>
        <end position="936"/>
    </location>
</feature>
<dbReference type="InterPro" id="IPR015760">
    <property type="entry name" value="TIF_IF2"/>
</dbReference>
<feature type="compositionally biased region" description="Basic residues" evidence="8">
    <location>
        <begin position="214"/>
        <end position="225"/>
    </location>
</feature>
<evidence type="ECO:0000256" key="2">
    <source>
        <dbReference type="ARBA" id="ARBA00013824"/>
    </source>
</evidence>
<evidence type="ECO:0000256" key="1">
    <source>
        <dbReference type="ARBA" id="ARBA00007733"/>
    </source>
</evidence>
<dbReference type="SUPFAM" id="SSF50447">
    <property type="entry name" value="Translation proteins"/>
    <property type="match status" value="1"/>
</dbReference>
<feature type="compositionally biased region" description="Basic and acidic residues" evidence="8">
    <location>
        <begin position="614"/>
        <end position="625"/>
    </location>
</feature>
<dbReference type="Gene3D" id="3.40.50.10050">
    <property type="entry name" value="Translation initiation factor IF- 2, domain 3"/>
    <property type="match status" value="1"/>
</dbReference>
<dbReference type="GO" id="GO:0003743">
    <property type="term" value="F:translation initiation factor activity"/>
    <property type="evidence" value="ECO:0007669"/>
    <property type="project" value="UniProtKB-KW"/>
</dbReference>
<dbReference type="Pfam" id="PF11987">
    <property type="entry name" value="IF-2"/>
    <property type="match status" value="1"/>
</dbReference>
<dbReference type="CDD" id="cd03703">
    <property type="entry name" value="aeIF5B_II"/>
    <property type="match status" value="1"/>
</dbReference>
<dbReference type="GO" id="GO:0005739">
    <property type="term" value="C:mitochondrion"/>
    <property type="evidence" value="ECO:0007669"/>
    <property type="project" value="TreeGrafter"/>
</dbReference>
<evidence type="ECO:0000256" key="6">
    <source>
        <dbReference type="ARBA" id="ARBA00023134"/>
    </source>
</evidence>
<dbReference type="GO" id="GO:0003924">
    <property type="term" value="F:GTPase activity"/>
    <property type="evidence" value="ECO:0007669"/>
    <property type="project" value="InterPro"/>
</dbReference>
<keyword evidence="6" id="KW-0342">GTP-binding</keyword>
<evidence type="ECO:0000313" key="11">
    <source>
        <dbReference type="Proteomes" id="UP001234989"/>
    </source>
</evidence>
<keyword evidence="3" id="KW-0396">Initiation factor</keyword>
<feature type="region of interest" description="Disordered" evidence="8">
    <location>
        <begin position="676"/>
        <end position="719"/>
    </location>
</feature>
<dbReference type="InterPro" id="IPR005225">
    <property type="entry name" value="Small_GTP-bd"/>
</dbReference>
<feature type="compositionally biased region" description="Basic and acidic residues" evidence="8">
    <location>
        <begin position="560"/>
        <end position="569"/>
    </location>
</feature>
<dbReference type="FunFam" id="2.40.30.10:FF:000026">
    <property type="entry name" value="Eukaryotic translation initiation factor 5B"/>
    <property type="match status" value="1"/>
</dbReference>
<feature type="compositionally biased region" description="Basic and acidic residues" evidence="8">
    <location>
        <begin position="406"/>
        <end position="465"/>
    </location>
</feature>
<evidence type="ECO:0000256" key="3">
    <source>
        <dbReference type="ARBA" id="ARBA00022540"/>
    </source>
</evidence>
<feature type="compositionally biased region" description="Basic and acidic residues" evidence="8">
    <location>
        <begin position="683"/>
        <end position="706"/>
    </location>
</feature>
<dbReference type="GO" id="GO:0005525">
    <property type="term" value="F:GTP binding"/>
    <property type="evidence" value="ECO:0007669"/>
    <property type="project" value="UniProtKB-KW"/>
</dbReference>
<feature type="region of interest" description="Disordered" evidence="8">
    <location>
        <begin position="516"/>
        <end position="582"/>
    </location>
</feature>
<evidence type="ECO:0000256" key="7">
    <source>
        <dbReference type="ARBA" id="ARBA00032478"/>
    </source>
</evidence>
<dbReference type="CDD" id="cd16266">
    <property type="entry name" value="IF2_aeIF5B_IV"/>
    <property type="match status" value="1"/>
</dbReference>
<dbReference type="Pfam" id="PF14578">
    <property type="entry name" value="GTP_EFTU_D4"/>
    <property type="match status" value="1"/>
</dbReference>
<protein>
    <recommendedName>
        <fullName evidence="2">Eukaryotic translation initiation factor 5B</fullName>
    </recommendedName>
    <alternativeName>
        <fullName evidence="7">Translation initiation factor IF-2</fullName>
    </alternativeName>
</protein>
<feature type="compositionally biased region" description="Basic and acidic residues" evidence="8">
    <location>
        <begin position="300"/>
        <end position="313"/>
    </location>
</feature>
<keyword evidence="11" id="KW-1185">Reference proteome</keyword>
<feature type="compositionally biased region" description="Basic and acidic residues" evidence="8">
    <location>
        <begin position="249"/>
        <end position="263"/>
    </location>
</feature>
<dbReference type="NCBIfam" id="NF003078">
    <property type="entry name" value="PRK04004.1"/>
    <property type="match status" value="1"/>
</dbReference>
<dbReference type="Pfam" id="PF00009">
    <property type="entry name" value="GTP_EFTU"/>
    <property type="match status" value="1"/>
</dbReference>
<dbReference type="InterPro" id="IPR036925">
    <property type="entry name" value="TIF_IF2_dom3_sf"/>
</dbReference>
<sequence>MGRKKTTEENSEPPKQGGGGGKSKKKNRVIDDDEYSVQTEEPTVQEDTVLDDDERKKPAKQVGGGGGKSRKKNVVIDDDEYTIGTEEPVILEEKVIPGGKKKAKKGKKGSSNYGEDLTRDSDQEDEEIAPFSGKLNKSKQGKASASVFSTAFDTIGDEESEEDEEPVVAGIGKTIGNSFSVALLDEEEEADTSVSKFETETVEEDDAPELIFAGKKKSSKKKKKIAVKEEDEPEQASPGVNPEEEADDNDRKRQERDVPETSRNKTKKKKGGRTVQEDEDEIDKILAELGEEAAPAPAPSEEKVQAQLESKDNKSKKKKGGRTAQEEDDIDKILAEIGEGPPATSAPTLASLPQEEKGQLQPQLGDAAVEKEAVEEGAMESAAAKKKKKKKEKEKEKKAAAAVSNVEEKQEETKNDAKGKLVDKKQSKQVREMQERLKKMKETEERKKREEEEKLRKEEEERRLQEELEKLAEEKKRLKKEREKEKLLKKKQEGKLLTGKQKEEARRLEAMRKQFLANGGTLPTGENKKETAKRPIYQTKKSKPQAQANGKTQEEAIEISEVKEHHQEIVSEVDSVETEKVEDVDLTITEEKLEIADAEENEVEEEEEDDEEWDAKSWDDADLKLPGKSAFEDEEVDSEPQPITKKEIKVASSAVHGAATLPVAAMSVIPTQKTAATVPGVLKNDRGRKGEPEDRDAEQNKQKGSPEEPGAPNQNEDNLRSPICCIMGHVDTGKTKLLDCIRGTNVQEGEAGGITQQIGATYFPAENIRERTKELKADAKLKVPGLLVIDTPGHESFTNLRSRGSGLCDIAILVVDIMHGLEPQTIESLNLLKMRNTEFIVALNKVDRLYGWKVCKNAPIVKAMKQQSKDVQFEFNTRLTQIVTQFKEQGINTELYYKNKEMGKDTFSIVPTSAISGEGIPDMLLLLVQWTQKTMIERLTYSNEVQCTVLEVKVVEGHGTTIDVVLVNGVLHEGDQIVVCGMQAWKSPFYGPIVTTIRALLTPHPMKELRVKICDLSNGVLIKVPSLVWAKSFQGTYLHHKKIKAAQGIKITAQGFEHAIAGTSLYVVGPGDDVDDIKEAAMEDMKSVMSRIDKSGEGVYVQASTLGSLEALLEFLKTPEVSIPVSGIGIGPVHKKDVMKASVMLEKKKEYATILAFDVKVTQEARELSDDLGVKVFMADIIYHLFDQFKAYIDTIKEEKKKEVAEEAVFPCVLKIVPNCVFNKKDPIVLGVDVLEGIVRIGSPICIPQKDFIDIGRIASIENNHKPVDSAKKGQRVAIKIVGSNPEEQQKMFGRHFEMEDELVSKISRRSIDILKANFRKDLSVEDWRLVMKLKTLFKIQ</sequence>
<evidence type="ECO:0000256" key="4">
    <source>
        <dbReference type="ARBA" id="ARBA00022741"/>
    </source>
</evidence>
<dbReference type="PANTHER" id="PTHR43381">
    <property type="entry name" value="TRANSLATION INITIATION FACTOR IF-2-RELATED"/>
    <property type="match status" value="1"/>
</dbReference>
<dbReference type="InterPro" id="IPR023115">
    <property type="entry name" value="TIF_IF2_dom3"/>
</dbReference>
<dbReference type="FunFam" id="3.40.50.10050:FF:000002">
    <property type="entry name" value="Eukaryotic translation initiation factor 5B"/>
    <property type="match status" value="1"/>
</dbReference>
<dbReference type="SUPFAM" id="SSF52540">
    <property type="entry name" value="P-loop containing nucleoside triphosphate hydrolases"/>
    <property type="match status" value="1"/>
</dbReference>
<dbReference type="PRINTS" id="PR00315">
    <property type="entry name" value="ELONGATNFCT"/>
</dbReference>
<feature type="compositionally biased region" description="Polar residues" evidence="8">
    <location>
        <begin position="36"/>
        <end position="46"/>
    </location>
</feature>
<evidence type="ECO:0000313" key="10">
    <source>
        <dbReference type="EMBL" id="WMV19566.1"/>
    </source>
</evidence>
<evidence type="ECO:0000256" key="5">
    <source>
        <dbReference type="ARBA" id="ARBA00022917"/>
    </source>
</evidence>
<dbReference type="SUPFAM" id="SSF52156">
    <property type="entry name" value="Initiation factor IF2/eIF5b, domain 3"/>
    <property type="match status" value="1"/>
</dbReference>
<keyword evidence="4" id="KW-0547">Nucleotide-binding</keyword>
<feature type="region of interest" description="Disordered" evidence="8">
    <location>
        <begin position="180"/>
        <end position="465"/>
    </location>
</feature>
<proteinExistence type="inferred from homology"/>
<feature type="compositionally biased region" description="Basic residues" evidence="8">
    <location>
        <begin position="99"/>
        <end position="108"/>
    </location>
</feature>
<dbReference type="CDD" id="cd01887">
    <property type="entry name" value="IF2_eIF5B"/>
    <property type="match status" value="1"/>
</dbReference>